<dbReference type="GO" id="GO:0003723">
    <property type="term" value="F:RNA binding"/>
    <property type="evidence" value="ECO:0007669"/>
    <property type="project" value="InterPro"/>
</dbReference>
<dbReference type="GO" id="GO:0000398">
    <property type="term" value="P:mRNA splicing, via spliceosome"/>
    <property type="evidence" value="ECO:0007669"/>
    <property type="project" value="TreeGrafter"/>
</dbReference>
<dbReference type="InterPro" id="IPR050781">
    <property type="entry name" value="CWC22_splicing_factor"/>
</dbReference>
<dbReference type="PANTHER" id="PTHR18034">
    <property type="entry name" value="CELL CYCLE CONTROL PROTEIN CWF22-RELATED"/>
    <property type="match status" value="1"/>
</dbReference>
<protein>
    <recommendedName>
        <fullName evidence="2">MIF4G domain-containing protein</fullName>
    </recommendedName>
</protein>
<keyword evidence="4" id="KW-1185">Reference proteome</keyword>
<gene>
    <name evidence="3" type="ORF">H6P81_018345</name>
</gene>
<dbReference type="AlphaFoldDB" id="A0AAV7E2B1"/>
<feature type="compositionally biased region" description="Acidic residues" evidence="1">
    <location>
        <begin position="207"/>
        <end position="225"/>
    </location>
</feature>
<reference evidence="3 4" key="1">
    <citation type="submission" date="2021-07" db="EMBL/GenBank/DDBJ databases">
        <title>The Aristolochia fimbriata genome: insights into angiosperm evolution, floral development and chemical biosynthesis.</title>
        <authorList>
            <person name="Jiao Y."/>
        </authorList>
    </citation>
    <scope>NUCLEOTIDE SEQUENCE [LARGE SCALE GENOMIC DNA]</scope>
    <source>
        <strain evidence="3">IBCAS-2021</strain>
        <tissue evidence="3">Leaf</tissue>
    </source>
</reference>
<organism evidence="3 4">
    <name type="scientific">Aristolochia fimbriata</name>
    <name type="common">White veined hardy Dutchman's pipe vine</name>
    <dbReference type="NCBI Taxonomy" id="158543"/>
    <lineage>
        <taxon>Eukaryota</taxon>
        <taxon>Viridiplantae</taxon>
        <taxon>Streptophyta</taxon>
        <taxon>Embryophyta</taxon>
        <taxon>Tracheophyta</taxon>
        <taxon>Spermatophyta</taxon>
        <taxon>Magnoliopsida</taxon>
        <taxon>Magnoliidae</taxon>
        <taxon>Piperales</taxon>
        <taxon>Aristolochiaceae</taxon>
        <taxon>Aristolochia</taxon>
    </lineage>
</organism>
<dbReference type="Proteomes" id="UP000825729">
    <property type="component" value="Unassembled WGS sequence"/>
</dbReference>
<dbReference type="InterPro" id="IPR016024">
    <property type="entry name" value="ARM-type_fold"/>
</dbReference>
<dbReference type="InterPro" id="IPR003890">
    <property type="entry name" value="MIF4G-like_typ-3"/>
</dbReference>
<dbReference type="Gene3D" id="1.25.40.180">
    <property type="match status" value="1"/>
</dbReference>
<dbReference type="SUPFAM" id="SSF48371">
    <property type="entry name" value="ARM repeat"/>
    <property type="match status" value="1"/>
</dbReference>
<dbReference type="SMART" id="SM00543">
    <property type="entry name" value="MIF4G"/>
    <property type="match status" value="1"/>
</dbReference>
<feature type="domain" description="MIF4G" evidence="2">
    <location>
        <begin position="1"/>
        <end position="140"/>
    </location>
</feature>
<sequence>MKSQMASPKFTDVFAALVAVVNTKFPEVGSLLLRRIVLQLKRAYKRNDKPQVLATTKFIAHLVNQQVAHEIVALELLTVLLENPTDDSVEVAVAFVTECGQLLMEVSPRALHGVFERFRDQIDKRVQFLIEGLFAIRRAKFEGYPAVGPEMDLVEQEDQFIHEISFQDEIDAETDLDFFKPDPRYLESEKAYEKLKRDILGDQESSSSDDDDDDDEDDEESEDGDNQTRIIKDR</sequence>
<evidence type="ECO:0000313" key="3">
    <source>
        <dbReference type="EMBL" id="KAG9442491.1"/>
    </source>
</evidence>
<feature type="region of interest" description="Disordered" evidence="1">
    <location>
        <begin position="197"/>
        <end position="234"/>
    </location>
</feature>
<comment type="caution">
    <text evidence="3">The sequence shown here is derived from an EMBL/GenBank/DDBJ whole genome shotgun (WGS) entry which is preliminary data.</text>
</comment>
<name>A0AAV7E2B1_ARIFI</name>
<dbReference type="EMBL" id="JAINDJ010000007">
    <property type="protein sequence ID" value="KAG9442491.1"/>
    <property type="molecule type" value="Genomic_DNA"/>
</dbReference>
<proteinExistence type="predicted"/>
<dbReference type="Pfam" id="PF02854">
    <property type="entry name" value="MIF4G"/>
    <property type="match status" value="1"/>
</dbReference>
<dbReference type="PANTHER" id="PTHR18034:SF3">
    <property type="entry name" value="PRE-MRNA-SPLICING FACTOR CWC22 HOMOLOG"/>
    <property type="match status" value="1"/>
</dbReference>
<evidence type="ECO:0000256" key="1">
    <source>
        <dbReference type="SAM" id="MobiDB-lite"/>
    </source>
</evidence>
<evidence type="ECO:0000313" key="4">
    <source>
        <dbReference type="Proteomes" id="UP000825729"/>
    </source>
</evidence>
<dbReference type="GO" id="GO:0071013">
    <property type="term" value="C:catalytic step 2 spliceosome"/>
    <property type="evidence" value="ECO:0007669"/>
    <property type="project" value="TreeGrafter"/>
</dbReference>
<accession>A0AAV7E2B1</accession>
<evidence type="ECO:0000259" key="2">
    <source>
        <dbReference type="SMART" id="SM00543"/>
    </source>
</evidence>